<proteinExistence type="predicted"/>
<evidence type="ECO:0000313" key="4">
    <source>
        <dbReference type="Proteomes" id="UP000294933"/>
    </source>
</evidence>
<gene>
    <name evidence="3" type="ORF">BD410DRAFT_898713</name>
</gene>
<dbReference type="VEuPathDB" id="FungiDB:BD410DRAFT_898713"/>
<dbReference type="Proteomes" id="UP000294933">
    <property type="component" value="Unassembled WGS sequence"/>
</dbReference>
<reference evidence="3 4" key="1">
    <citation type="submission" date="2018-06" db="EMBL/GenBank/DDBJ databases">
        <title>A transcriptomic atlas of mushroom development highlights an independent origin of complex multicellularity.</title>
        <authorList>
            <consortium name="DOE Joint Genome Institute"/>
            <person name="Krizsan K."/>
            <person name="Almasi E."/>
            <person name="Merenyi Z."/>
            <person name="Sahu N."/>
            <person name="Viragh M."/>
            <person name="Koszo T."/>
            <person name="Mondo S."/>
            <person name="Kiss B."/>
            <person name="Balint B."/>
            <person name="Kues U."/>
            <person name="Barry K."/>
            <person name="Hegedus J.C."/>
            <person name="Henrissat B."/>
            <person name="Johnson J."/>
            <person name="Lipzen A."/>
            <person name="Ohm R."/>
            <person name="Nagy I."/>
            <person name="Pangilinan J."/>
            <person name="Yan J."/>
            <person name="Xiong Y."/>
            <person name="Grigoriev I.V."/>
            <person name="Hibbett D.S."/>
            <person name="Nagy L.G."/>
        </authorList>
    </citation>
    <scope>NUCLEOTIDE SEQUENCE [LARGE SCALE GENOMIC DNA]</scope>
    <source>
        <strain evidence="3 4">SZMC22713</strain>
    </source>
</reference>
<sequence length="212" mass="23492">MSPPPAHHVIQPQERGQPSTIRFLVAAFMQFACWVSLAFEVGGPDGETPTSWSIVATIFSFVFSMGGTYPLRQNNDDKIVTICFNHYILSHVAAVAKWLVPHINTDYIPTFILGIVAFYIAELAFHRFLSTFNPHLGDFERVHMTIWIVWWAFTDHERFEKARRTLERSRQAGGTVEGAPVVATAPASEQACSSPPPCSTAGNTNDLAPTSV</sequence>
<evidence type="ECO:0000313" key="3">
    <source>
        <dbReference type="EMBL" id="TDL21913.1"/>
    </source>
</evidence>
<keyword evidence="2" id="KW-0472">Membrane</keyword>
<evidence type="ECO:0000256" key="2">
    <source>
        <dbReference type="SAM" id="Phobius"/>
    </source>
</evidence>
<organism evidence="3 4">
    <name type="scientific">Rickenella mellea</name>
    <dbReference type="NCBI Taxonomy" id="50990"/>
    <lineage>
        <taxon>Eukaryota</taxon>
        <taxon>Fungi</taxon>
        <taxon>Dikarya</taxon>
        <taxon>Basidiomycota</taxon>
        <taxon>Agaricomycotina</taxon>
        <taxon>Agaricomycetes</taxon>
        <taxon>Hymenochaetales</taxon>
        <taxon>Rickenellaceae</taxon>
        <taxon>Rickenella</taxon>
    </lineage>
</organism>
<feature type="transmembrane region" description="Helical" evidence="2">
    <location>
        <begin position="51"/>
        <end position="71"/>
    </location>
</feature>
<accession>A0A4Y7Q2N6</accession>
<evidence type="ECO:0000256" key="1">
    <source>
        <dbReference type="SAM" id="MobiDB-lite"/>
    </source>
</evidence>
<feature type="transmembrane region" description="Helical" evidence="2">
    <location>
        <begin position="107"/>
        <end position="125"/>
    </location>
</feature>
<feature type="region of interest" description="Disordered" evidence="1">
    <location>
        <begin position="186"/>
        <end position="212"/>
    </location>
</feature>
<name>A0A4Y7Q2N6_9AGAM</name>
<dbReference type="AlphaFoldDB" id="A0A4Y7Q2N6"/>
<keyword evidence="2" id="KW-1133">Transmembrane helix</keyword>
<keyword evidence="2" id="KW-0812">Transmembrane</keyword>
<feature type="compositionally biased region" description="Polar residues" evidence="1">
    <location>
        <begin position="200"/>
        <end position="212"/>
    </location>
</feature>
<dbReference type="EMBL" id="ML170178">
    <property type="protein sequence ID" value="TDL21913.1"/>
    <property type="molecule type" value="Genomic_DNA"/>
</dbReference>
<keyword evidence="4" id="KW-1185">Reference proteome</keyword>
<protein>
    <submittedName>
        <fullName evidence="3">Uncharacterized protein</fullName>
    </submittedName>
</protein>
<feature type="transmembrane region" description="Helical" evidence="2">
    <location>
        <begin position="21"/>
        <end position="39"/>
    </location>
</feature>